<dbReference type="AlphaFoldDB" id="A0A1B6QK89"/>
<proteinExistence type="predicted"/>
<dbReference type="Gramene" id="KXG38335">
    <property type="protein sequence ID" value="KXG38335"/>
    <property type="gene ID" value="SORBI_3001G220200"/>
</dbReference>
<name>A0A1B6QK89_SORBI</name>
<sequence>MARLEDEFRHLLVRGAPPLATEDLQASLLRRLSHGALFQLLRRRPRLPLLRPAPRFRCRGGRRAVGRQPVGAPPQTTRSRPTSSPQTPSAPSGTSPTQVPDSRLMV</sequence>
<feature type="region of interest" description="Disordered" evidence="1">
    <location>
        <begin position="52"/>
        <end position="106"/>
    </location>
</feature>
<dbReference type="Proteomes" id="UP000000768">
    <property type="component" value="Chromosome 1"/>
</dbReference>
<evidence type="ECO:0000313" key="2">
    <source>
        <dbReference type="EMBL" id="KXG38335.1"/>
    </source>
</evidence>
<accession>A0A1B6QK89</accession>
<dbReference type="InParanoid" id="A0A1B6QK89"/>
<feature type="compositionally biased region" description="Basic residues" evidence="1">
    <location>
        <begin position="54"/>
        <end position="65"/>
    </location>
</feature>
<dbReference type="EMBL" id="CM000760">
    <property type="protein sequence ID" value="KXG38335.1"/>
    <property type="molecule type" value="Genomic_DNA"/>
</dbReference>
<gene>
    <name evidence="2" type="ORF">SORBI_3001G220200</name>
</gene>
<evidence type="ECO:0000313" key="3">
    <source>
        <dbReference type="Proteomes" id="UP000000768"/>
    </source>
</evidence>
<feature type="compositionally biased region" description="Low complexity" evidence="1">
    <location>
        <begin position="73"/>
        <end position="97"/>
    </location>
</feature>
<organism evidence="2 3">
    <name type="scientific">Sorghum bicolor</name>
    <name type="common">Sorghum</name>
    <name type="synonym">Sorghum vulgare</name>
    <dbReference type="NCBI Taxonomy" id="4558"/>
    <lineage>
        <taxon>Eukaryota</taxon>
        <taxon>Viridiplantae</taxon>
        <taxon>Streptophyta</taxon>
        <taxon>Embryophyta</taxon>
        <taxon>Tracheophyta</taxon>
        <taxon>Spermatophyta</taxon>
        <taxon>Magnoliopsida</taxon>
        <taxon>Liliopsida</taxon>
        <taxon>Poales</taxon>
        <taxon>Poaceae</taxon>
        <taxon>PACMAD clade</taxon>
        <taxon>Panicoideae</taxon>
        <taxon>Andropogonodae</taxon>
        <taxon>Andropogoneae</taxon>
        <taxon>Sorghinae</taxon>
        <taxon>Sorghum</taxon>
    </lineage>
</organism>
<evidence type="ECO:0000256" key="1">
    <source>
        <dbReference type="SAM" id="MobiDB-lite"/>
    </source>
</evidence>
<reference evidence="2 3" key="1">
    <citation type="journal article" date="2009" name="Nature">
        <title>The Sorghum bicolor genome and the diversification of grasses.</title>
        <authorList>
            <person name="Paterson A.H."/>
            <person name="Bowers J.E."/>
            <person name="Bruggmann R."/>
            <person name="Dubchak I."/>
            <person name="Grimwood J."/>
            <person name="Gundlach H."/>
            <person name="Haberer G."/>
            <person name="Hellsten U."/>
            <person name="Mitros T."/>
            <person name="Poliakov A."/>
            <person name="Schmutz J."/>
            <person name="Spannagl M."/>
            <person name="Tang H."/>
            <person name="Wang X."/>
            <person name="Wicker T."/>
            <person name="Bharti A.K."/>
            <person name="Chapman J."/>
            <person name="Feltus F.A."/>
            <person name="Gowik U."/>
            <person name="Grigoriev I.V."/>
            <person name="Lyons E."/>
            <person name="Maher C.A."/>
            <person name="Martis M."/>
            <person name="Narechania A."/>
            <person name="Otillar R.P."/>
            <person name="Penning B.W."/>
            <person name="Salamov A.A."/>
            <person name="Wang Y."/>
            <person name="Zhang L."/>
            <person name="Carpita N.C."/>
            <person name="Freeling M."/>
            <person name="Gingle A.R."/>
            <person name="Hash C.T."/>
            <person name="Keller B."/>
            <person name="Klein P."/>
            <person name="Kresovich S."/>
            <person name="McCann M.C."/>
            <person name="Ming R."/>
            <person name="Peterson D.G."/>
            <person name="Mehboob-ur-Rahman"/>
            <person name="Ware D."/>
            <person name="Westhoff P."/>
            <person name="Mayer K.F."/>
            <person name="Messing J."/>
            <person name="Rokhsar D.S."/>
        </authorList>
    </citation>
    <scope>NUCLEOTIDE SEQUENCE [LARGE SCALE GENOMIC DNA]</scope>
    <source>
        <strain evidence="3">cv. BTx623</strain>
    </source>
</reference>
<keyword evidence="3" id="KW-1185">Reference proteome</keyword>
<reference evidence="3" key="2">
    <citation type="journal article" date="2018" name="Plant J.">
        <title>The Sorghum bicolor reference genome: improved assembly, gene annotations, a transcriptome atlas, and signatures of genome organization.</title>
        <authorList>
            <person name="McCormick R.F."/>
            <person name="Truong S.K."/>
            <person name="Sreedasyam A."/>
            <person name="Jenkins J."/>
            <person name="Shu S."/>
            <person name="Sims D."/>
            <person name="Kennedy M."/>
            <person name="Amirebrahimi M."/>
            <person name="Weers B.D."/>
            <person name="McKinley B."/>
            <person name="Mattison A."/>
            <person name="Morishige D.T."/>
            <person name="Grimwood J."/>
            <person name="Schmutz J."/>
            <person name="Mullet J.E."/>
        </authorList>
    </citation>
    <scope>NUCLEOTIDE SEQUENCE [LARGE SCALE GENOMIC DNA]</scope>
    <source>
        <strain evidence="3">cv. BTx623</strain>
    </source>
</reference>
<protein>
    <submittedName>
        <fullName evidence="2">Uncharacterized protein</fullName>
    </submittedName>
</protein>
<dbReference type="STRING" id="4558.A0A1B6QK89"/>